<dbReference type="AlphaFoldDB" id="A0A5S6R4B1"/>
<dbReference type="SMART" id="SM00289">
    <property type="entry name" value="WR1"/>
    <property type="match status" value="5"/>
</dbReference>
<evidence type="ECO:0000313" key="3">
    <source>
        <dbReference type="WBParaSite" id="TMUE_3000014278.1"/>
    </source>
</evidence>
<dbReference type="PANTHER" id="PTHR34150:SF4">
    <property type="entry name" value="CHITIN BINDING DOMAIN (CHTBD2) CONTAINING"/>
    <property type="match status" value="1"/>
</dbReference>
<dbReference type="Proteomes" id="UP000046395">
    <property type="component" value="Unassembled WGS sequence"/>
</dbReference>
<dbReference type="InterPro" id="IPR006150">
    <property type="entry name" value="Cys_repeat_1"/>
</dbReference>
<evidence type="ECO:0000256" key="1">
    <source>
        <dbReference type="SAM" id="SignalP"/>
    </source>
</evidence>
<keyword evidence="1" id="KW-0732">Signal</keyword>
<feature type="chain" id="PRO_5024308288" evidence="1">
    <location>
        <begin position="23"/>
        <end position="298"/>
    </location>
</feature>
<dbReference type="WBParaSite" id="TMUE_3000014278.1">
    <property type="protein sequence ID" value="TMUE_3000014278.1"/>
    <property type="gene ID" value="WBGene00302936"/>
</dbReference>
<evidence type="ECO:0000313" key="2">
    <source>
        <dbReference type="Proteomes" id="UP000046395"/>
    </source>
</evidence>
<dbReference type="PANTHER" id="PTHR34150">
    <property type="entry name" value="PROTEIN CBG08832-RELATED"/>
    <property type="match status" value="1"/>
</dbReference>
<protein>
    <submittedName>
        <fullName evidence="3">CC domain-containing protein</fullName>
    </submittedName>
</protein>
<feature type="signal peptide" evidence="1">
    <location>
        <begin position="1"/>
        <end position="22"/>
    </location>
</feature>
<keyword evidence="2" id="KW-1185">Reference proteome</keyword>
<dbReference type="STRING" id="70415.A0A5S6R4B1"/>
<sequence>MDCSPKNLYLLFLLPLLTAISGSPKTLQKTEAGRVHVQTKDGNFNQTKLTRRQQIRLILGYCSNGNEVIAACFPNHICGRGYWCDKAINRCCLPRIININIHFVKGSVGTPTGSLLCRDGSPAASRCPTGRCPMGYVCTMDRLCCRSGTAASCNFEGEPLGLCYQGMCDAGHYCSRDGFCCPRRPTGTSVGICPDGQMPISLCLDGICPTGHQCVDGRFCCPFDFYDGQMFECPNNAAPVGPCVEGLCPDQYACINNVCCPTFGENQWYDWPPMWERSNFRKGNAPELPNKRWYKGKV</sequence>
<name>A0A5S6R4B1_TRIMR</name>
<accession>A0A5S6R4B1</accession>
<organism evidence="2 3">
    <name type="scientific">Trichuris muris</name>
    <name type="common">Mouse whipworm</name>
    <dbReference type="NCBI Taxonomy" id="70415"/>
    <lineage>
        <taxon>Eukaryota</taxon>
        <taxon>Metazoa</taxon>
        <taxon>Ecdysozoa</taxon>
        <taxon>Nematoda</taxon>
        <taxon>Enoplea</taxon>
        <taxon>Dorylaimia</taxon>
        <taxon>Trichinellida</taxon>
        <taxon>Trichuridae</taxon>
        <taxon>Trichuris</taxon>
    </lineage>
</organism>
<reference evidence="3" key="1">
    <citation type="submission" date="2019-12" db="UniProtKB">
        <authorList>
            <consortium name="WormBaseParasite"/>
        </authorList>
    </citation>
    <scope>IDENTIFICATION</scope>
</reference>
<proteinExistence type="predicted"/>